<keyword evidence="1" id="KW-0472">Membrane</keyword>
<dbReference type="EMBL" id="AP024086">
    <property type="protein sequence ID" value="BCL61243.1"/>
    <property type="molecule type" value="Genomic_DNA"/>
</dbReference>
<gene>
    <name evidence="2" type="ORF">DGMP_19360</name>
</gene>
<sequence length="264" mass="29316">MASLHLRLTAGTGKRTVCNSTCRNHLFLKIYLEKSFSLTGAAFLVILPLLFFPLQVNAAKSFQPAKLSTKDNILQLSPGTSGATLARIKNTDYVRLPSGRIIQMKHIRDAAKLSKRLHNISIKKSSLPASLRLKPAATGGIPVKNIYELSTVLETAKDGDTIQLPSGRRVTAAQLRFIQPELEKRLGKKLSQFKQKNKGAKSIKIIASTEKQYWEKILKKPDDTVLETEDGKFFTVGELKKTLSRGYLTMKPSANTSKKEVHND</sequence>
<evidence type="ECO:0000313" key="2">
    <source>
        <dbReference type="EMBL" id="BCL61243.1"/>
    </source>
</evidence>
<dbReference type="RefSeq" id="WP_228857274.1">
    <property type="nucleotide sequence ID" value="NZ_AP024086.1"/>
</dbReference>
<dbReference type="KEGG" id="dbk:DGMP_19360"/>
<evidence type="ECO:0000256" key="1">
    <source>
        <dbReference type="SAM" id="Phobius"/>
    </source>
</evidence>
<keyword evidence="1" id="KW-1133">Transmembrane helix</keyword>
<organism evidence="2 3">
    <name type="scientific">Desulfomarina profundi</name>
    <dbReference type="NCBI Taxonomy" id="2772557"/>
    <lineage>
        <taxon>Bacteria</taxon>
        <taxon>Pseudomonadati</taxon>
        <taxon>Thermodesulfobacteriota</taxon>
        <taxon>Desulfobulbia</taxon>
        <taxon>Desulfobulbales</taxon>
        <taxon>Desulfobulbaceae</taxon>
        <taxon>Desulfomarina</taxon>
    </lineage>
</organism>
<dbReference type="Proteomes" id="UP000826725">
    <property type="component" value="Chromosome"/>
</dbReference>
<protein>
    <submittedName>
        <fullName evidence="2">Uncharacterized protein</fullName>
    </submittedName>
</protein>
<keyword evidence="3" id="KW-1185">Reference proteome</keyword>
<evidence type="ECO:0000313" key="3">
    <source>
        <dbReference type="Proteomes" id="UP000826725"/>
    </source>
</evidence>
<reference evidence="2" key="1">
    <citation type="submission" date="2020-09" db="EMBL/GenBank/DDBJ databases">
        <title>Desulfogranum mesoprofundum gen. nov., sp. nov., a novel mesophilic, sulfate-reducing chemolithoautotroph isolated from a deep-sea hydrothermal vent chimney in the Suiyo Seamount.</title>
        <authorList>
            <person name="Hashimoto Y."/>
            <person name="Nakagawa S."/>
        </authorList>
    </citation>
    <scope>NUCLEOTIDE SEQUENCE</scope>
    <source>
        <strain evidence="2">KT2</strain>
    </source>
</reference>
<accession>A0A8D5FH51</accession>
<keyword evidence="1" id="KW-0812">Transmembrane</keyword>
<name>A0A8D5FH51_9BACT</name>
<feature type="transmembrane region" description="Helical" evidence="1">
    <location>
        <begin position="36"/>
        <end position="54"/>
    </location>
</feature>
<proteinExistence type="predicted"/>
<dbReference type="AlphaFoldDB" id="A0A8D5FH51"/>